<feature type="chain" id="PRO_5007898846" evidence="2">
    <location>
        <begin position="23"/>
        <end position="328"/>
    </location>
</feature>
<feature type="region of interest" description="Disordered" evidence="1">
    <location>
        <begin position="23"/>
        <end position="59"/>
    </location>
</feature>
<proteinExistence type="predicted"/>
<feature type="compositionally biased region" description="Low complexity" evidence="1">
    <location>
        <begin position="46"/>
        <end position="57"/>
    </location>
</feature>
<feature type="signal peptide" evidence="2">
    <location>
        <begin position="1"/>
        <end position="22"/>
    </location>
</feature>
<gene>
    <name evidence="3" type="ORF">PGLA_08400</name>
</gene>
<evidence type="ECO:0000313" key="3">
    <source>
        <dbReference type="EMBL" id="OAB43788.1"/>
    </source>
</evidence>
<dbReference type="STRING" id="494026.PGLA_08400"/>
<dbReference type="AlphaFoldDB" id="A0A168LST9"/>
<protein>
    <submittedName>
        <fullName evidence="3">Uncharacterized protein</fullName>
    </submittedName>
</protein>
<evidence type="ECO:0000313" key="4">
    <source>
        <dbReference type="Proteomes" id="UP000076967"/>
    </source>
</evidence>
<keyword evidence="4" id="KW-1185">Reference proteome</keyword>
<evidence type="ECO:0000256" key="2">
    <source>
        <dbReference type="SAM" id="SignalP"/>
    </source>
</evidence>
<reference evidence="3 4" key="1">
    <citation type="submission" date="2016-03" db="EMBL/GenBank/DDBJ databases">
        <title>Draft genome sequence of Paenibacillus glacialis DSM 22343.</title>
        <authorList>
            <person name="Shin S.-K."/>
            <person name="Yi H."/>
        </authorList>
    </citation>
    <scope>NUCLEOTIDE SEQUENCE [LARGE SCALE GENOMIC DNA]</scope>
    <source>
        <strain evidence="3 4">DSM 22343</strain>
    </source>
</reference>
<organism evidence="3 4">
    <name type="scientific">Paenibacillus glacialis</name>
    <dbReference type="NCBI Taxonomy" id="494026"/>
    <lineage>
        <taxon>Bacteria</taxon>
        <taxon>Bacillati</taxon>
        <taxon>Bacillota</taxon>
        <taxon>Bacilli</taxon>
        <taxon>Bacillales</taxon>
        <taxon>Paenibacillaceae</taxon>
        <taxon>Paenibacillus</taxon>
    </lineage>
</organism>
<dbReference type="PROSITE" id="PS51257">
    <property type="entry name" value="PROKAR_LIPOPROTEIN"/>
    <property type="match status" value="1"/>
</dbReference>
<comment type="caution">
    <text evidence="3">The sequence shown here is derived from an EMBL/GenBank/DDBJ whole genome shotgun (WGS) entry which is preliminary data.</text>
</comment>
<evidence type="ECO:0000256" key="1">
    <source>
        <dbReference type="SAM" id="MobiDB-lite"/>
    </source>
</evidence>
<dbReference type="EMBL" id="LVJH01000010">
    <property type="protein sequence ID" value="OAB43788.1"/>
    <property type="molecule type" value="Genomic_DNA"/>
</dbReference>
<name>A0A168LST9_9BACL</name>
<dbReference type="Proteomes" id="UP000076967">
    <property type="component" value="Unassembled WGS sequence"/>
</dbReference>
<sequence>MRKQIVQVILLSLFLTACKSQSQPNNVDPIEKTPVSSEAPAVKPTSEPSSEPISEPQIEPEKLEKVSVLPYGISYYQGDEHMDGIGETNKPANFKRHPYIPYGFYIYESMEEYKLEDGTEWGMDNQRSLFSLFDKEQISVEPNFMNPSLTKYKEYIGSDKDEYGSYYDFFGFHDRGRDLVVRTHYFEEDKNRSLPMFLDVLRSIHYISDPKAFRSGIDFDFPAGTDSDEEEVIKLVKKNVEAMVSKDKAVFRSTLTSSDVNYLDFLIDTPIKYRFTKLEMIEPYDDSTGRRNIRIRYDYLEDGIVKQSGNIFTSLKGKDGKWKIANID</sequence>
<accession>A0A168LST9</accession>
<keyword evidence="2" id="KW-0732">Signal</keyword>